<accession>A0A9D4GBS5</accession>
<organism evidence="1 2">
    <name type="scientific">Dreissena polymorpha</name>
    <name type="common">Zebra mussel</name>
    <name type="synonym">Mytilus polymorpha</name>
    <dbReference type="NCBI Taxonomy" id="45954"/>
    <lineage>
        <taxon>Eukaryota</taxon>
        <taxon>Metazoa</taxon>
        <taxon>Spiralia</taxon>
        <taxon>Lophotrochozoa</taxon>
        <taxon>Mollusca</taxon>
        <taxon>Bivalvia</taxon>
        <taxon>Autobranchia</taxon>
        <taxon>Heteroconchia</taxon>
        <taxon>Euheterodonta</taxon>
        <taxon>Imparidentia</taxon>
        <taxon>Neoheterodontei</taxon>
        <taxon>Myida</taxon>
        <taxon>Dreissenoidea</taxon>
        <taxon>Dreissenidae</taxon>
        <taxon>Dreissena</taxon>
    </lineage>
</organism>
<dbReference type="GO" id="GO:0003676">
    <property type="term" value="F:nucleic acid binding"/>
    <property type="evidence" value="ECO:0007669"/>
    <property type="project" value="InterPro"/>
</dbReference>
<reference evidence="1" key="2">
    <citation type="submission" date="2020-11" db="EMBL/GenBank/DDBJ databases">
        <authorList>
            <person name="McCartney M.A."/>
            <person name="Auch B."/>
            <person name="Kono T."/>
            <person name="Mallez S."/>
            <person name="Becker A."/>
            <person name="Gohl D.M."/>
            <person name="Silverstein K.A.T."/>
            <person name="Koren S."/>
            <person name="Bechman K.B."/>
            <person name="Herman A."/>
            <person name="Abrahante J.E."/>
            <person name="Garbe J."/>
        </authorList>
    </citation>
    <scope>NUCLEOTIDE SEQUENCE</scope>
    <source>
        <strain evidence="1">Duluth1</strain>
        <tissue evidence="1">Whole animal</tissue>
    </source>
</reference>
<dbReference type="SUPFAM" id="SSF57756">
    <property type="entry name" value="Retrovirus zinc finger-like domains"/>
    <property type="match status" value="1"/>
</dbReference>
<name>A0A9D4GBS5_DREPO</name>
<protein>
    <recommendedName>
        <fullName evidence="3">CCHC-type domain-containing protein</fullName>
    </recommendedName>
</protein>
<dbReference type="AlphaFoldDB" id="A0A9D4GBS5"/>
<keyword evidence="2" id="KW-1185">Reference proteome</keyword>
<gene>
    <name evidence="1" type="ORF">DPMN_142802</name>
</gene>
<evidence type="ECO:0000313" key="2">
    <source>
        <dbReference type="Proteomes" id="UP000828390"/>
    </source>
</evidence>
<sequence>MDTQTHSAICLKDRLELARCRTRNHTPLNGSFRRHSGCSPQFGPCFAYGEVGHFRRMCPTNRGKQANA</sequence>
<dbReference type="GO" id="GO:0008270">
    <property type="term" value="F:zinc ion binding"/>
    <property type="evidence" value="ECO:0007669"/>
    <property type="project" value="InterPro"/>
</dbReference>
<reference evidence="1" key="1">
    <citation type="journal article" date="2019" name="bioRxiv">
        <title>The Genome of the Zebra Mussel, Dreissena polymorpha: A Resource for Invasive Species Research.</title>
        <authorList>
            <person name="McCartney M.A."/>
            <person name="Auch B."/>
            <person name="Kono T."/>
            <person name="Mallez S."/>
            <person name="Zhang Y."/>
            <person name="Obille A."/>
            <person name="Becker A."/>
            <person name="Abrahante J.E."/>
            <person name="Garbe J."/>
            <person name="Badalamenti J.P."/>
            <person name="Herman A."/>
            <person name="Mangelson H."/>
            <person name="Liachko I."/>
            <person name="Sullivan S."/>
            <person name="Sone E.D."/>
            <person name="Koren S."/>
            <person name="Silverstein K.A.T."/>
            <person name="Beckman K.B."/>
            <person name="Gohl D.M."/>
        </authorList>
    </citation>
    <scope>NUCLEOTIDE SEQUENCE</scope>
    <source>
        <strain evidence="1">Duluth1</strain>
        <tissue evidence="1">Whole animal</tissue>
    </source>
</reference>
<dbReference type="InterPro" id="IPR036875">
    <property type="entry name" value="Znf_CCHC_sf"/>
</dbReference>
<dbReference type="Proteomes" id="UP000828390">
    <property type="component" value="Unassembled WGS sequence"/>
</dbReference>
<comment type="caution">
    <text evidence="1">The sequence shown here is derived from an EMBL/GenBank/DDBJ whole genome shotgun (WGS) entry which is preliminary data.</text>
</comment>
<proteinExistence type="predicted"/>
<dbReference type="EMBL" id="JAIWYP010000006">
    <property type="protein sequence ID" value="KAH3814306.1"/>
    <property type="molecule type" value="Genomic_DNA"/>
</dbReference>
<evidence type="ECO:0000313" key="1">
    <source>
        <dbReference type="EMBL" id="KAH3814306.1"/>
    </source>
</evidence>
<evidence type="ECO:0008006" key="3">
    <source>
        <dbReference type="Google" id="ProtNLM"/>
    </source>
</evidence>